<evidence type="ECO:0000313" key="2">
    <source>
        <dbReference type="Proteomes" id="UP000054783"/>
    </source>
</evidence>
<reference evidence="1" key="1">
    <citation type="submission" date="2015-01" db="EMBL/GenBank/DDBJ databases">
        <title>Evolution of Trichinella species and genotypes.</title>
        <authorList>
            <person name="Korhonen P.K."/>
            <person name="Edoardo P."/>
            <person name="Giuseppe L.R."/>
            <person name="Gasser R.B."/>
        </authorList>
    </citation>
    <scope>NUCLEOTIDE SEQUENCE [LARGE SCALE GENOMIC DNA]</scope>
    <source>
        <strain evidence="1">ISS2496</strain>
    </source>
</reference>
<gene>
    <name evidence="1" type="ORF">T12_15311</name>
</gene>
<accession>A0A0V0YQR7</accession>
<dbReference type="EMBL" id="JYDQ01003531">
    <property type="protein sequence ID" value="KRY02709.1"/>
    <property type="molecule type" value="Genomic_DNA"/>
</dbReference>
<dbReference type="Proteomes" id="UP000054783">
    <property type="component" value="Unassembled WGS sequence"/>
</dbReference>
<protein>
    <submittedName>
        <fullName evidence="1">Uncharacterized protein</fullName>
    </submittedName>
</protein>
<comment type="caution">
    <text evidence="1">The sequence shown here is derived from an EMBL/GenBank/DDBJ whole genome shotgun (WGS) entry which is preliminary data.</text>
</comment>
<proteinExistence type="predicted"/>
<evidence type="ECO:0000313" key="1">
    <source>
        <dbReference type="EMBL" id="KRY02709.1"/>
    </source>
</evidence>
<name>A0A0V0YQR7_9BILA</name>
<organism evidence="1 2">
    <name type="scientific">Trichinella patagoniensis</name>
    <dbReference type="NCBI Taxonomy" id="990121"/>
    <lineage>
        <taxon>Eukaryota</taxon>
        <taxon>Metazoa</taxon>
        <taxon>Ecdysozoa</taxon>
        <taxon>Nematoda</taxon>
        <taxon>Enoplea</taxon>
        <taxon>Dorylaimia</taxon>
        <taxon>Trichinellida</taxon>
        <taxon>Trichinellidae</taxon>
        <taxon>Trichinella</taxon>
    </lineage>
</organism>
<dbReference type="AlphaFoldDB" id="A0A0V0YQR7"/>
<keyword evidence="2" id="KW-1185">Reference proteome</keyword>
<sequence>MLLIVFLLLMSSVSPIAMFVVQTLSAMKYWILKMDYNV</sequence>